<comment type="caution">
    <text evidence="2">The sequence shown here is derived from an EMBL/GenBank/DDBJ whole genome shotgun (WGS) entry which is preliminary data.</text>
</comment>
<evidence type="ECO:0000313" key="2">
    <source>
        <dbReference type="EMBL" id="GEC16482.1"/>
    </source>
</evidence>
<protein>
    <submittedName>
        <fullName evidence="2">Uncharacterized protein</fullName>
    </submittedName>
</protein>
<keyword evidence="1" id="KW-1133">Transmembrane helix</keyword>
<dbReference type="RefSeq" id="WP_253356354.1">
    <property type="nucleotide sequence ID" value="NZ_JALJZS010000001.1"/>
</dbReference>
<dbReference type="Proteomes" id="UP000318825">
    <property type="component" value="Unassembled WGS sequence"/>
</dbReference>
<name>A0A4Y3WBQ3_NITWI</name>
<evidence type="ECO:0000256" key="1">
    <source>
        <dbReference type="SAM" id="Phobius"/>
    </source>
</evidence>
<reference evidence="2 3" key="1">
    <citation type="submission" date="2019-06" db="EMBL/GenBank/DDBJ databases">
        <title>Whole genome shotgun sequence of Nitrobacter winogradskyi NBRC 14297.</title>
        <authorList>
            <person name="Hosoyama A."/>
            <person name="Uohara A."/>
            <person name="Ohji S."/>
            <person name="Ichikawa N."/>
        </authorList>
    </citation>
    <scope>NUCLEOTIDE SEQUENCE [LARGE SCALE GENOMIC DNA]</scope>
    <source>
        <strain evidence="2 3">NBRC 14297</strain>
    </source>
</reference>
<feature type="transmembrane region" description="Helical" evidence="1">
    <location>
        <begin position="27"/>
        <end position="49"/>
    </location>
</feature>
<accession>A0A4Y3WBQ3</accession>
<gene>
    <name evidence="2" type="ORF">NWI01_23740</name>
</gene>
<keyword evidence="1" id="KW-0472">Membrane</keyword>
<evidence type="ECO:0000313" key="3">
    <source>
        <dbReference type="Proteomes" id="UP000318825"/>
    </source>
</evidence>
<dbReference type="EMBL" id="BJNF01000067">
    <property type="protein sequence ID" value="GEC16482.1"/>
    <property type="molecule type" value="Genomic_DNA"/>
</dbReference>
<keyword evidence="1" id="KW-0812">Transmembrane</keyword>
<sequence>MGWRSQENYELTNERDFKRLSWRDRRIIQRAGWVAALAIVFACIVAGHFR</sequence>
<dbReference type="AlphaFoldDB" id="A0A4Y3WBQ3"/>
<proteinExistence type="predicted"/>
<organism evidence="2 3">
    <name type="scientific">Nitrobacter winogradskyi</name>
    <name type="common">Nitrobacter agilis</name>
    <dbReference type="NCBI Taxonomy" id="913"/>
    <lineage>
        <taxon>Bacteria</taxon>
        <taxon>Pseudomonadati</taxon>
        <taxon>Pseudomonadota</taxon>
        <taxon>Alphaproteobacteria</taxon>
        <taxon>Hyphomicrobiales</taxon>
        <taxon>Nitrobacteraceae</taxon>
        <taxon>Nitrobacter</taxon>
    </lineage>
</organism>